<dbReference type="Proteomes" id="UP000427906">
    <property type="component" value="Chromosome"/>
</dbReference>
<dbReference type="PROSITE" id="PS51449">
    <property type="entry name" value="MTTASE_N"/>
    <property type="match status" value="1"/>
</dbReference>
<keyword evidence="11" id="KW-1185">Reference proteome</keyword>
<keyword evidence="6" id="KW-0408">Iron</keyword>
<dbReference type="Gene3D" id="3.40.50.12160">
    <property type="entry name" value="Methylthiotransferase, N-terminal domain"/>
    <property type="match status" value="1"/>
</dbReference>
<evidence type="ECO:0000259" key="9">
    <source>
        <dbReference type="PROSITE" id="PS51918"/>
    </source>
</evidence>
<protein>
    <submittedName>
        <fullName evidence="10">tRNA (N(6)-L-threonylcarbamoyladenosine(37)-C(2) )-methylthiotransferase MtaB</fullName>
    </submittedName>
</protein>
<comment type="cofactor">
    <cofactor evidence="1">
        <name>[4Fe-4S] cluster</name>
        <dbReference type="ChEBI" id="CHEBI:49883"/>
    </cofactor>
</comment>
<dbReference type="SFLD" id="SFLDG01082">
    <property type="entry name" value="B12-binding_domain_containing"/>
    <property type="match status" value="1"/>
</dbReference>
<dbReference type="GO" id="GO:0035598">
    <property type="term" value="F:tRNA (N(6)-L-threonylcarbamoyladenosine(37)-C(2))-methylthiotransferase activity"/>
    <property type="evidence" value="ECO:0007669"/>
    <property type="project" value="TreeGrafter"/>
</dbReference>
<evidence type="ECO:0000256" key="6">
    <source>
        <dbReference type="ARBA" id="ARBA00023004"/>
    </source>
</evidence>
<dbReference type="PROSITE" id="PS51918">
    <property type="entry name" value="RADICAL_SAM"/>
    <property type="match status" value="1"/>
</dbReference>
<dbReference type="InterPro" id="IPR020612">
    <property type="entry name" value="Methylthiotransferase_CS"/>
</dbReference>
<evidence type="ECO:0000256" key="5">
    <source>
        <dbReference type="ARBA" id="ARBA00022723"/>
    </source>
</evidence>
<evidence type="ECO:0000259" key="8">
    <source>
        <dbReference type="PROSITE" id="PS51449"/>
    </source>
</evidence>
<dbReference type="SFLD" id="SFLDS00029">
    <property type="entry name" value="Radical_SAM"/>
    <property type="match status" value="1"/>
</dbReference>
<dbReference type="PROSITE" id="PS01278">
    <property type="entry name" value="MTTASE_RADICAL"/>
    <property type="match status" value="1"/>
</dbReference>
<dbReference type="Pfam" id="PF04055">
    <property type="entry name" value="Radical_SAM"/>
    <property type="match status" value="1"/>
</dbReference>
<proteinExistence type="predicted"/>
<dbReference type="InterPro" id="IPR006638">
    <property type="entry name" value="Elp3/MiaA/NifB-like_rSAM"/>
</dbReference>
<dbReference type="InterPro" id="IPR058240">
    <property type="entry name" value="rSAM_sf"/>
</dbReference>
<evidence type="ECO:0000256" key="7">
    <source>
        <dbReference type="ARBA" id="ARBA00023014"/>
    </source>
</evidence>
<evidence type="ECO:0000256" key="2">
    <source>
        <dbReference type="ARBA" id="ARBA00022485"/>
    </source>
</evidence>
<accession>A0A5K7YCY6</accession>
<organism evidence="10 11">
    <name type="scientific">Desulfosarcina alkanivorans</name>
    <dbReference type="NCBI Taxonomy" id="571177"/>
    <lineage>
        <taxon>Bacteria</taxon>
        <taxon>Pseudomonadati</taxon>
        <taxon>Thermodesulfobacteriota</taxon>
        <taxon>Desulfobacteria</taxon>
        <taxon>Desulfobacterales</taxon>
        <taxon>Desulfosarcinaceae</taxon>
        <taxon>Desulfosarcina</taxon>
    </lineage>
</organism>
<keyword evidence="4" id="KW-0949">S-adenosyl-L-methionine</keyword>
<dbReference type="InterPro" id="IPR007197">
    <property type="entry name" value="rSAM"/>
</dbReference>
<dbReference type="SFLD" id="SFLDG01061">
    <property type="entry name" value="methylthiotransferase"/>
    <property type="match status" value="1"/>
</dbReference>
<dbReference type="PANTHER" id="PTHR11918:SF45">
    <property type="entry name" value="THREONYLCARBAMOYLADENOSINE TRNA METHYLTHIOTRANSFERASE"/>
    <property type="match status" value="1"/>
</dbReference>
<dbReference type="GO" id="GO:0046872">
    <property type="term" value="F:metal ion binding"/>
    <property type="evidence" value="ECO:0007669"/>
    <property type="project" value="UniProtKB-KW"/>
</dbReference>
<dbReference type="Gene3D" id="3.80.30.20">
    <property type="entry name" value="tm_1862 like domain"/>
    <property type="match status" value="1"/>
</dbReference>
<evidence type="ECO:0000256" key="3">
    <source>
        <dbReference type="ARBA" id="ARBA00022679"/>
    </source>
</evidence>
<dbReference type="GO" id="GO:0051539">
    <property type="term" value="F:4 iron, 4 sulfur cluster binding"/>
    <property type="evidence" value="ECO:0007669"/>
    <property type="project" value="UniProtKB-KW"/>
</dbReference>
<sequence>MKKILIRTLGCKVNQCESEAIRNALLASDQGFASGDGGQADVVIVNTCTVTRKAAMQSRQAVRQAIRANPGARIVVTGCHAQTAPAELAAIDGVDLIVGNRDKCDIPRQILSGLPEHPVKAVPAVCPDIAGVDQFDLLPGIAHGGRTRPFLKIQDGCNAFCTYCIVPHARGRSRSLPMDRVLAQIEQLGRLGYREVVLTGIHIGCYGQDLKPAAGLYDLLCRIRDAGAIDRVRVSSIEPAELSDDIIGLATTEGDVRGRLCPHFHISLQSGDDGILKRMHRPYTRDFFKDLVLSIVGRVPDAAIGVDTLIGFPGETDEAFENTLGLIRSLPVAYLHVFPFSAREGTPAFTFKDQIPSPVIKKRCEAMRRLGADKRRHFYGRHVGRTVSVLVEEARDRNDGRLKGFSENYIPVHIDGPDEFFNTFQQVAIARISADGVPEGRVILNVE</sequence>
<name>A0A5K7YCY6_9BACT</name>
<dbReference type="RefSeq" id="WP_155315606.1">
    <property type="nucleotide sequence ID" value="NZ_AP021874.1"/>
</dbReference>
<dbReference type="KEGG" id="dalk:DSCA_12620"/>
<reference evidence="10 11" key="1">
    <citation type="submission" date="2019-11" db="EMBL/GenBank/DDBJ databases">
        <title>Comparative genomics of hydrocarbon-degrading Desulfosarcina strains.</title>
        <authorList>
            <person name="Watanabe M."/>
            <person name="Kojima H."/>
            <person name="Fukui M."/>
        </authorList>
    </citation>
    <scope>NUCLEOTIDE SEQUENCE [LARGE SCALE GENOMIC DNA]</scope>
    <source>
        <strain evidence="10 11">PL12</strain>
    </source>
</reference>
<dbReference type="InterPro" id="IPR038135">
    <property type="entry name" value="Methylthiotransferase_N_sf"/>
</dbReference>
<evidence type="ECO:0000256" key="4">
    <source>
        <dbReference type="ARBA" id="ARBA00022691"/>
    </source>
</evidence>
<gene>
    <name evidence="10" type="primary">mtaB</name>
    <name evidence="10" type="ORF">DSCA_12620</name>
</gene>
<keyword evidence="2" id="KW-0004">4Fe-4S</keyword>
<feature type="domain" description="Radical SAM core" evidence="9">
    <location>
        <begin position="143"/>
        <end position="381"/>
    </location>
</feature>
<dbReference type="CDD" id="cd01335">
    <property type="entry name" value="Radical_SAM"/>
    <property type="match status" value="1"/>
</dbReference>
<keyword evidence="3 10" id="KW-0808">Transferase</keyword>
<dbReference type="Pfam" id="PF00919">
    <property type="entry name" value="UPF0004"/>
    <property type="match status" value="1"/>
</dbReference>
<keyword evidence="5" id="KW-0479">Metal-binding</keyword>
<evidence type="ECO:0000313" key="10">
    <source>
        <dbReference type="EMBL" id="BBO67332.1"/>
    </source>
</evidence>
<dbReference type="PANTHER" id="PTHR11918">
    <property type="entry name" value="RADICAL SAM PROTEINS"/>
    <property type="match status" value="1"/>
</dbReference>
<dbReference type="InterPro" id="IPR013848">
    <property type="entry name" value="Methylthiotransferase_N"/>
</dbReference>
<dbReference type="OrthoDB" id="9805215at2"/>
<evidence type="ECO:0000313" key="11">
    <source>
        <dbReference type="Proteomes" id="UP000427906"/>
    </source>
</evidence>
<dbReference type="SUPFAM" id="SSF102114">
    <property type="entry name" value="Radical SAM enzymes"/>
    <property type="match status" value="1"/>
</dbReference>
<dbReference type="SMART" id="SM00729">
    <property type="entry name" value="Elp3"/>
    <property type="match status" value="1"/>
</dbReference>
<dbReference type="InterPro" id="IPR005839">
    <property type="entry name" value="Methylthiotransferase"/>
</dbReference>
<dbReference type="InterPro" id="IPR023404">
    <property type="entry name" value="rSAM_horseshoe"/>
</dbReference>
<dbReference type="InterPro" id="IPR006467">
    <property type="entry name" value="MiaB-like_bact"/>
</dbReference>
<evidence type="ECO:0000256" key="1">
    <source>
        <dbReference type="ARBA" id="ARBA00001966"/>
    </source>
</evidence>
<dbReference type="EMBL" id="AP021874">
    <property type="protein sequence ID" value="BBO67332.1"/>
    <property type="molecule type" value="Genomic_DNA"/>
</dbReference>
<dbReference type="AlphaFoldDB" id="A0A5K7YCY6"/>
<feature type="domain" description="MTTase N-terminal" evidence="8">
    <location>
        <begin position="2"/>
        <end position="115"/>
    </location>
</feature>
<keyword evidence="7" id="KW-0411">Iron-sulfur</keyword>
<dbReference type="NCBIfam" id="TIGR01579">
    <property type="entry name" value="MiaB-like-C"/>
    <property type="match status" value="1"/>
</dbReference>
<dbReference type="NCBIfam" id="TIGR00089">
    <property type="entry name" value="MiaB/RimO family radical SAM methylthiotransferase"/>
    <property type="match status" value="1"/>
</dbReference>